<keyword evidence="11" id="KW-0458">Lysosome</keyword>
<keyword evidence="7 18" id="KW-1133">Transmembrane helix</keyword>
<keyword evidence="8" id="KW-0805">Transcription regulation</keyword>
<evidence type="ECO:0000256" key="18">
    <source>
        <dbReference type="SAM" id="Phobius"/>
    </source>
</evidence>
<evidence type="ECO:0000256" key="2">
    <source>
        <dbReference type="ARBA" id="ARBA00004656"/>
    </source>
</evidence>
<evidence type="ECO:0000313" key="20">
    <source>
        <dbReference type="Proteomes" id="UP000085678"/>
    </source>
</evidence>
<dbReference type="RefSeq" id="XP_013387445.1">
    <property type="nucleotide sequence ID" value="XM_013531991.1"/>
</dbReference>
<name>A0A1S3HN09_LINAN</name>
<dbReference type="InterPro" id="IPR026229">
    <property type="entry name" value="VOPP1"/>
</dbReference>
<evidence type="ECO:0000256" key="7">
    <source>
        <dbReference type="ARBA" id="ARBA00022989"/>
    </source>
</evidence>
<evidence type="ECO:0000256" key="17">
    <source>
        <dbReference type="SAM" id="MobiDB-lite"/>
    </source>
</evidence>
<feature type="signal peptide" evidence="19">
    <location>
        <begin position="1"/>
        <end position="20"/>
    </location>
</feature>
<evidence type="ECO:0000256" key="4">
    <source>
        <dbReference type="ARBA" id="ARBA00022692"/>
    </source>
</evidence>
<feature type="region of interest" description="Disordered" evidence="17">
    <location>
        <begin position="224"/>
        <end position="247"/>
    </location>
</feature>
<feature type="transmembrane region" description="Helical" evidence="18">
    <location>
        <begin position="60"/>
        <end position="80"/>
    </location>
</feature>
<organism evidence="20 21">
    <name type="scientific">Lingula anatina</name>
    <name type="common">Brachiopod</name>
    <name type="synonym">Lingula unguis</name>
    <dbReference type="NCBI Taxonomy" id="7574"/>
    <lineage>
        <taxon>Eukaryota</taxon>
        <taxon>Metazoa</taxon>
        <taxon>Spiralia</taxon>
        <taxon>Lophotrochozoa</taxon>
        <taxon>Brachiopoda</taxon>
        <taxon>Linguliformea</taxon>
        <taxon>Lingulata</taxon>
        <taxon>Lingulida</taxon>
        <taxon>Linguloidea</taxon>
        <taxon>Lingulidae</taxon>
        <taxon>Lingula</taxon>
    </lineage>
</organism>
<dbReference type="PANTHER" id="PTHR14971:SF2">
    <property type="entry name" value="VESICULAR, OVEREXPRESSED IN CANCER, PROSURVIVAL PROTEIN 1"/>
    <property type="match status" value="1"/>
</dbReference>
<evidence type="ECO:0000256" key="1">
    <source>
        <dbReference type="ARBA" id="ARBA00004156"/>
    </source>
</evidence>
<keyword evidence="12" id="KW-0968">Cytoplasmic vesicle</keyword>
<dbReference type="PANTHER" id="PTHR14971">
    <property type="entry name" value="VESICULAR, OVEREXPRESSED IN CANCER, PROSURVIVAL PROTEIN 1"/>
    <property type="match status" value="1"/>
</dbReference>
<evidence type="ECO:0000256" key="3">
    <source>
        <dbReference type="ARBA" id="ARBA00006655"/>
    </source>
</evidence>
<keyword evidence="4 18" id="KW-0812">Transmembrane</keyword>
<evidence type="ECO:0000256" key="13">
    <source>
        <dbReference type="ARBA" id="ARBA00035628"/>
    </source>
</evidence>
<dbReference type="Proteomes" id="UP000085678">
    <property type="component" value="Unplaced"/>
</dbReference>
<dbReference type="OrthoDB" id="6100521at2759"/>
<gene>
    <name evidence="21" type="primary">LOC106156650</name>
</gene>
<dbReference type="PRINTS" id="PR02068">
    <property type="entry name" value="VOPPROTEIN1"/>
</dbReference>
<evidence type="ECO:0000256" key="11">
    <source>
        <dbReference type="ARBA" id="ARBA00023228"/>
    </source>
</evidence>
<evidence type="ECO:0000256" key="9">
    <source>
        <dbReference type="ARBA" id="ARBA00023136"/>
    </source>
</evidence>
<dbReference type="KEGG" id="lak:106156650"/>
<evidence type="ECO:0000256" key="8">
    <source>
        <dbReference type="ARBA" id="ARBA00023015"/>
    </source>
</evidence>
<keyword evidence="9 18" id="KW-0472">Membrane</keyword>
<comment type="subcellular location">
    <subcellularLocation>
        <location evidence="1">Cytoplasmic vesicle membrane</location>
    </subcellularLocation>
    <subcellularLocation>
        <location evidence="16">Endomembrane system</location>
        <topology evidence="16">Single-pass type I membrane protein</topology>
    </subcellularLocation>
    <subcellularLocation>
        <location evidence="13">Late endosome membrane</location>
        <topology evidence="13">Single-pass membrane protein</topology>
    </subcellularLocation>
    <subcellularLocation>
        <location evidence="2">Lysosome membrane</location>
    </subcellularLocation>
</comment>
<evidence type="ECO:0000256" key="19">
    <source>
        <dbReference type="SAM" id="SignalP"/>
    </source>
</evidence>
<dbReference type="AlphaFoldDB" id="A0A1S3HN09"/>
<feature type="chain" id="PRO_5010211766" description="WW domain binding protein VOPP1" evidence="19">
    <location>
        <begin position="21"/>
        <end position="247"/>
    </location>
</feature>
<sequence>MWNTLTLTTSLLLYIIETEANTCYYSASNGEVLNFRCYNFGEYCCGRHCCASVAAFYRLWYFWLCVLLMVLLCSGGGYWYKRRYYQSNFMMPAGQTRMAGGRNNTVHTQNNFAFDSGIDRYPPLSGGYPPPPAYMHHPQYSMAGYPPQAFPSPPSYDSVVKSGPSGHGDGQQQQPAQQQQQIQPPLQQQQVQPPEQQQQMQPCTRATANAATGATTANAATTATTASAATGATTANAADASAAEWAG</sequence>
<evidence type="ECO:0000256" key="6">
    <source>
        <dbReference type="ARBA" id="ARBA00022753"/>
    </source>
</evidence>
<evidence type="ECO:0000256" key="12">
    <source>
        <dbReference type="ARBA" id="ARBA00023329"/>
    </source>
</evidence>
<evidence type="ECO:0000256" key="15">
    <source>
        <dbReference type="ARBA" id="ARBA00035715"/>
    </source>
</evidence>
<evidence type="ECO:0000256" key="14">
    <source>
        <dbReference type="ARBA" id="ARBA00035708"/>
    </source>
</evidence>
<comment type="similarity">
    <text evidence="3">Belongs to the VOPP1/ECOP family.</text>
</comment>
<keyword evidence="20" id="KW-1185">Reference proteome</keyword>
<evidence type="ECO:0000256" key="5">
    <source>
        <dbReference type="ARBA" id="ARBA00022729"/>
    </source>
</evidence>
<evidence type="ECO:0000313" key="21">
    <source>
        <dbReference type="RefSeq" id="XP_013387445.1"/>
    </source>
</evidence>
<evidence type="ECO:0000256" key="16">
    <source>
        <dbReference type="ARBA" id="ARBA00046288"/>
    </source>
</evidence>
<dbReference type="STRING" id="7574.A0A1S3HN09"/>
<keyword evidence="5 19" id="KW-0732">Signal</keyword>
<accession>A0A1S3HN09</accession>
<reference evidence="21" key="1">
    <citation type="submission" date="2025-08" db="UniProtKB">
        <authorList>
            <consortium name="RefSeq"/>
        </authorList>
    </citation>
    <scope>IDENTIFICATION</scope>
    <source>
        <tissue evidence="21">Gonads</tissue>
    </source>
</reference>
<evidence type="ECO:0000256" key="10">
    <source>
        <dbReference type="ARBA" id="ARBA00023163"/>
    </source>
</evidence>
<protein>
    <recommendedName>
        <fullName evidence="14">WW domain binding protein VOPP1</fullName>
    </recommendedName>
    <alternativeName>
        <fullName evidence="15">Vesicular, overexpressed in cancer, prosurvival protein 1</fullName>
    </alternativeName>
</protein>
<dbReference type="InParanoid" id="A0A1S3HN09"/>
<feature type="region of interest" description="Disordered" evidence="17">
    <location>
        <begin position="151"/>
        <end position="210"/>
    </location>
</feature>
<proteinExistence type="inferred from homology"/>
<dbReference type="GO" id="GO:0031902">
    <property type="term" value="C:late endosome membrane"/>
    <property type="evidence" value="ECO:0007669"/>
    <property type="project" value="UniProtKB-SubCell"/>
</dbReference>
<dbReference type="GO" id="GO:0005765">
    <property type="term" value="C:lysosomal membrane"/>
    <property type="evidence" value="ECO:0007669"/>
    <property type="project" value="UniProtKB-SubCell"/>
</dbReference>
<keyword evidence="6" id="KW-0967">Endosome</keyword>
<keyword evidence="10" id="KW-0804">Transcription</keyword>
<feature type="compositionally biased region" description="Low complexity" evidence="17">
    <location>
        <begin position="171"/>
        <end position="210"/>
    </location>
</feature>
<dbReference type="GeneID" id="106156650"/>